<dbReference type="InterPro" id="IPR010982">
    <property type="entry name" value="Lambda_DNA-bd_dom_sf"/>
</dbReference>
<dbReference type="GO" id="GO:0003700">
    <property type="term" value="F:DNA-binding transcription factor activity"/>
    <property type="evidence" value="ECO:0007669"/>
    <property type="project" value="TreeGrafter"/>
</dbReference>
<evidence type="ECO:0000313" key="6">
    <source>
        <dbReference type="Proteomes" id="UP000295257"/>
    </source>
</evidence>
<dbReference type="Pfam" id="PF00356">
    <property type="entry name" value="LacI"/>
    <property type="match status" value="1"/>
</dbReference>
<dbReference type="SMART" id="SM00354">
    <property type="entry name" value="HTH_LACI"/>
    <property type="match status" value="1"/>
</dbReference>
<keyword evidence="2" id="KW-0238">DNA-binding</keyword>
<dbReference type="InterPro" id="IPR046335">
    <property type="entry name" value="LacI/GalR-like_sensor"/>
</dbReference>
<dbReference type="InterPro" id="IPR000843">
    <property type="entry name" value="HTH_LacI"/>
</dbReference>
<dbReference type="GO" id="GO:0000976">
    <property type="term" value="F:transcription cis-regulatory region binding"/>
    <property type="evidence" value="ECO:0007669"/>
    <property type="project" value="TreeGrafter"/>
</dbReference>
<sequence length="341" mass="38273">MSSRVTLKDIADMAGVSVSTVSRVLNGTSEKVARDEVKDKILEIARNYKYIPNKTAQSLQKGNVSSKTKQYKIGVIFARLDKDDYNPFFMKISRTITKEAVKAGHIVDFVILSAALRNSSAKEFFKNHPVDGVVILGKFDQWLLDKVKMNISSYIYVGLNKLLYSNLDQVVCDGYSAAVTAVNYLGDQGHKNIMYLGEVRGEGRYKGYMNTMKFLGLETPRDAIVECRFTIKSAYSAILKHYDPKYTAIFCGNDISGIGAIQALSELNYKVPDDVSVISIDDIDLIQDFTPLLTTVHIPITELGSMSLRMLLERIERVRDIPVTVQLPYQLLERQTVKSIK</sequence>
<proteinExistence type="predicted"/>
<dbReference type="Gene3D" id="3.40.50.2300">
    <property type="match status" value="2"/>
</dbReference>
<dbReference type="OrthoDB" id="9775106at2"/>
<evidence type="ECO:0000256" key="3">
    <source>
        <dbReference type="ARBA" id="ARBA00023163"/>
    </source>
</evidence>
<comment type="caution">
    <text evidence="5">The sequence shown here is derived from an EMBL/GenBank/DDBJ whole genome shotgun (WGS) entry which is preliminary data.</text>
</comment>
<name>A0A4R5NH59_9LACO</name>
<keyword evidence="3" id="KW-0804">Transcription</keyword>
<dbReference type="PROSITE" id="PS00356">
    <property type="entry name" value="HTH_LACI_1"/>
    <property type="match status" value="1"/>
</dbReference>
<dbReference type="Gene3D" id="1.10.260.40">
    <property type="entry name" value="lambda repressor-like DNA-binding domains"/>
    <property type="match status" value="1"/>
</dbReference>
<dbReference type="SUPFAM" id="SSF47413">
    <property type="entry name" value="lambda repressor-like DNA-binding domains"/>
    <property type="match status" value="1"/>
</dbReference>
<dbReference type="EMBL" id="PUFN01000012">
    <property type="protein sequence ID" value="TDG73021.1"/>
    <property type="molecule type" value="Genomic_DNA"/>
</dbReference>
<evidence type="ECO:0000256" key="1">
    <source>
        <dbReference type="ARBA" id="ARBA00023015"/>
    </source>
</evidence>
<dbReference type="PANTHER" id="PTHR30146:SF109">
    <property type="entry name" value="HTH-TYPE TRANSCRIPTIONAL REGULATOR GALS"/>
    <property type="match status" value="1"/>
</dbReference>
<protein>
    <recommendedName>
        <fullName evidence="4">HTH lacI-type domain-containing protein</fullName>
    </recommendedName>
</protein>
<evidence type="ECO:0000256" key="2">
    <source>
        <dbReference type="ARBA" id="ARBA00023125"/>
    </source>
</evidence>
<dbReference type="PROSITE" id="PS50932">
    <property type="entry name" value="HTH_LACI_2"/>
    <property type="match status" value="1"/>
</dbReference>
<evidence type="ECO:0000259" key="4">
    <source>
        <dbReference type="PROSITE" id="PS50932"/>
    </source>
</evidence>
<dbReference type="Pfam" id="PF13377">
    <property type="entry name" value="Peripla_BP_3"/>
    <property type="match status" value="1"/>
</dbReference>
<dbReference type="RefSeq" id="WP_010019046.1">
    <property type="nucleotide sequence ID" value="NZ_PUFN01000012.1"/>
</dbReference>
<dbReference type="CDD" id="cd01392">
    <property type="entry name" value="HTH_LacI"/>
    <property type="match status" value="1"/>
</dbReference>
<feature type="domain" description="HTH lacI-type" evidence="4">
    <location>
        <begin position="5"/>
        <end position="61"/>
    </location>
</feature>
<dbReference type="Proteomes" id="UP000295257">
    <property type="component" value="Unassembled WGS sequence"/>
</dbReference>
<dbReference type="AlphaFoldDB" id="A0A4R5NH59"/>
<dbReference type="PANTHER" id="PTHR30146">
    <property type="entry name" value="LACI-RELATED TRANSCRIPTIONAL REPRESSOR"/>
    <property type="match status" value="1"/>
</dbReference>
<dbReference type="PRINTS" id="PR00036">
    <property type="entry name" value="HTHLACI"/>
</dbReference>
<evidence type="ECO:0000313" key="5">
    <source>
        <dbReference type="EMBL" id="TDG73021.1"/>
    </source>
</evidence>
<dbReference type="InterPro" id="IPR028082">
    <property type="entry name" value="Peripla_BP_I"/>
</dbReference>
<dbReference type="SUPFAM" id="SSF53822">
    <property type="entry name" value="Periplasmic binding protein-like I"/>
    <property type="match status" value="1"/>
</dbReference>
<keyword evidence="6" id="KW-1185">Reference proteome</keyword>
<keyword evidence="1" id="KW-0805">Transcription regulation</keyword>
<accession>A0A4R5NH59</accession>
<organism evidence="5 6">
    <name type="scientific">Companilactobacillus farciminis</name>
    <dbReference type="NCBI Taxonomy" id="1612"/>
    <lineage>
        <taxon>Bacteria</taxon>
        <taxon>Bacillati</taxon>
        <taxon>Bacillota</taxon>
        <taxon>Bacilli</taxon>
        <taxon>Lactobacillales</taxon>
        <taxon>Lactobacillaceae</taxon>
        <taxon>Companilactobacillus</taxon>
    </lineage>
</organism>
<reference evidence="5 6" key="1">
    <citation type="journal article" date="2019" name="Appl. Microbiol. Biotechnol.">
        <title>Uncovering carbohydrate metabolism through a genotype-phenotype association study of 56 lactic acid bacteria genomes.</title>
        <authorList>
            <person name="Buron-Moles G."/>
            <person name="Chailyan A."/>
            <person name="Dolejs I."/>
            <person name="Forster J."/>
            <person name="Miks M.H."/>
        </authorList>
    </citation>
    <scope>NUCLEOTIDE SEQUENCE [LARGE SCALE GENOMIC DNA]</scope>
    <source>
        <strain evidence="5 6">ATCC 29644</strain>
    </source>
</reference>
<gene>
    <name evidence="5" type="ORF">C5L30_000408</name>
</gene>